<evidence type="ECO:0000313" key="4">
    <source>
        <dbReference type="Proteomes" id="UP000075238"/>
    </source>
</evidence>
<feature type="region of interest" description="Disordered" evidence="1">
    <location>
        <begin position="44"/>
        <end position="69"/>
    </location>
</feature>
<dbReference type="KEGG" id="cnan:A2G96_29880"/>
<keyword evidence="2" id="KW-0732">Signal</keyword>
<evidence type="ECO:0000313" key="3">
    <source>
        <dbReference type="EMBL" id="AMR81947.1"/>
    </source>
</evidence>
<feature type="signal peptide" evidence="2">
    <location>
        <begin position="1"/>
        <end position="45"/>
    </location>
</feature>
<feature type="region of interest" description="Disordered" evidence="1">
    <location>
        <begin position="88"/>
        <end position="133"/>
    </location>
</feature>
<accession>A0A142JV35</accession>
<dbReference type="AlphaFoldDB" id="A0A142JV35"/>
<dbReference type="Proteomes" id="UP000075238">
    <property type="component" value="Chromosome 2"/>
</dbReference>
<feature type="chain" id="PRO_5007498470" evidence="2">
    <location>
        <begin position="46"/>
        <end position="133"/>
    </location>
</feature>
<dbReference type="RefSeq" id="WP_062803735.1">
    <property type="nucleotide sequence ID" value="NZ_CP014845.1"/>
</dbReference>
<evidence type="ECO:0000256" key="2">
    <source>
        <dbReference type="SAM" id="SignalP"/>
    </source>
</evidence>
<dbReference type="OrthoDB" id="8927484at2"/>
<name>A0A142JV35_9BURK</name>
<protein>
    <submittedName>
        <fullName evidence="3">Uncharacterized protein</fullName>
    </submittedName>
</protein>
<dbReference type="EMBL" id="CP014845">
    <property type="protein sequence ID" value="AMR81947.1"/>
    <property type="molecule type" value="Genomic_DNA"/>
</dbReference>
<proteinExistence type="predicted"/>
<dbReference type="STRING" id="1796606.A2G96_29880"/>
<sequence length="133" mass="13893">MPSLKILANLRAAGTTGAAPRNRRNLRRLLVSCAMLSCAAAPVQAKLPPPTPEQQQAAEAKKAKEAETAKQQADALAVVQDRIAARFGKGTDYKGWTEPGKIPQKAAEAPRSTGPQGGTSPSAEAHSGEAARR</sequence>
<evidence type="ECO:0000256" key="1">
    <source>
        <dbReference type="SAM" id="MobiDB-lite"/>
    </source>
</evidence>
<organism evidence="3 4">
    <name type="scientific">Cupriavidus nantongensis</name>
    <dbReference type="NCBI Taxonomy" id="1796606"/>
    <lineage>
        <taxon>Bacteria</taxon>
        <taxon>Pseudomonadati</taxon>
        <taxon>Pseudomonadota</taxon>
        <taxon>Betaproteobacteria</taxon>
        <taxon>Burkholderiales</taxon>
        <taxon>Burkholderiaceae</taxon>
        <taxon>Cupriavidus</taxon>
    </lineage>
</organism>
<gene>
    <name evidence="3" type="ORF">A2G96_29880</name>
</gene>
<reference evidence="3 4" key="1">
    <citation type="submission" date="2016-03" db="EMBL/GenBank/DDBJ databases">
        <title>Complete genome sequence of a novel chlorpyrifos degrading bacterium, Cupriavidus nantongensis sp. X1.</title>
        <authorList>
            <person name="Fang L."/>
        </authorList>
    </citation>
    <scope>NUCLEOTIDE SEQUENCE [LARGE SCALE GENOMIC DNA]</scope>
    <source>
        <strain evidence="3 4">X1</strain>
    </source>
</reference>
<feature type="compositionally biased region" description="Basic and acidic residues" evidence="1">
    <location>
        <begin position="59"/>
        <end position="68"/>
    </location>
</feature>
<keyword evidence="4" id="KW-1185">Reference proteome</keyword>